<keyword evidence="3" id="KW-1185">Reference proteome</keyword>
<dbReference type="Proteomes" id="UP000275267">
    <property type="component" value="Unassembled WGS sequence"/>
</dbReference>
<dbReference type="STRING" id="4540.A0A3L6R2K1"/>
<evidence type="ECO:0000313" key="3">
    <source>
        <dbReference type="Proteomes" id="UP000275267"/>
    </source>
</evidence>
<dbReference type="AlphaFoldDB" id="A0A3L6R2K1"/>
<proteinExistence type="predicted"/>
<gene>
    <name evidence="2" type="ORF">C2845_PM08G01360</name>
</gene>
<evidence type="ECO:0000256" key="1">
    <source>
        <dbReference type="SAM" id="MobiDB-lite"/>
    </source>
</evidence>
<protein>
    <submittedName>
        <fullName evidence="2">NBS-LRR-like protein</fullName>
    </submittedName>
</protein>
<dbReference type="PANTHER" id="PTHR33377:SF30">
    <property type="entry name" value="OS07G0117000 PROTEIN"/>
    <property type="match status" value="1"/>
</dbReference>
<comment type="caution">
    <text evidence="2">The sequence shown here is derived from an EMBL/GenBank/DDBJ whole genome shotgun (WGS) entry which is preliminary data.</text>
</comment>
<dbReference type="OrthoDB" id="10655217at2759"/>
<feature type="region of interest" description="Disordered" evidence="1">
    <location>
        <begin position="1"/>
        <end position="26"/>
    </location>
</feature>
<evidence type="ECO:0000313" key="2">
    <source>
        <dbReference type="EMBL" id="RLM93208.1"/>
    </source>
</evidence>
<reference evidence="3" key="1">
    <citation type="journal article" date="2019" name="Nat. Commun.">
        <title>The genome of broomcorn millet.</title>
        <authorList>
            <person name="Zou C."/>
            <person name="Miki D."/>
            <person name="Li D."/>
            <person name="Tang Q."/>
            <person name="Xiao L."/>
            <person name="Rajput S."/>
            <person name="Deng P."/>
            <person name="Jia W."/>
            <person name="Huang R."/>
            <person name="Zhang M."/>
            <person name="Sun Y."/>
            <person name="Hu J."/>
            <person name="Fu X."/>
            <person name="Schnable P.S."/>
            <person name="Li F."/>
            <person name="Zhang H."/>
            <person name="Feng B."/>
            <person name="Zhu X."/>
            <person name="Liu R."/>
            <person name="Schnable J.C."/>
            <person name="Zhu J.-K."/>
            <person name="Zhang H."/>
        </authorList>
    </citation>
    <scope>NUCLEOTIDE SEQUENCE [LARGE SCALE GENOMIC DNA]</scope>
</reference>
<accession>A0A3L6R2K1</accession>
<organism evidence="2 3">
    <name type="scientific">Panicum miliaceum</name>
    <name type="common">Proso millet</name>
    <name type="synonym">Broomcorn millet</name>
    <dbReference type="NCBI Taxonomy" id="4540"/>
    <lineage>
        <taxon>Eukaryota</taxon>
        <taxon>Viridiplantae</taxon>
        <taxon>Streptophyta</taxon>
        <taxon>Embryophyta</taxon>
        <taxon>Tracheophyta</taxon>
        <taxon>Spermatophyta</taxon>
        <taxon>Magnoliopsida</taxon>
        <taxon>Liliopsida</taxon>
        <taxon>Poales</taxon>
        <taxon>Poaceae</taxon>
        <taxon>PACMAD clade</taxon>
        <taxon>Panicoideae</taxon>
        <taxon>Panicodae</taxon>
        <taxon>Paniceae</taxon>
        <taxon>Panicinae</taxon>
        <taxon>Panicum</taxon>
        <taxon>Panicum sect. Panicum</taxon>
    </lineage>
</organism>
<dbReference type="EMBL" id="PQIB02000010">
    <property type="protein sequence ID" value="RLM93208.1"/>
    <property type="molecule type" value="Genomic_DNA"/>
</dbReference>
<name>A0A3L6R2K1_PANMI</name>
<sequence>MAAMDQAPSPSSALEESGRAPSSSMPATTRGCIVFFTRNDIAGDGGGGVVRHRNCHLGGERRMLIVVELDCDRLTESLDEDVVEVLWRRLAYKDSSGGEEGTREAGGKQFEPRFMKLCYWYFFKVLAFGAMDAAEHPKLVSMAMDMAAVMNGCFLSANMFAGLLRSSADARRALGCSSGGLARVQAEEPPHVQRARPGGEVHPWEVNSAVRVPSLSEEYIVILDDYQQTGEELAPS</sequence>
<feature type="compositionally biased region" description="Polar residues" evidence="1">
    <location>
        <begin position="8"/>
        <end position="26"/>
    </location>
</feature>
<dbReference type="PANTHER" id="PTHR33377">
    <property type="entry name" value="OS10G0134700 PROTEIN-RELATED"/>
    <property type="match status" value="1"/>
</dbReference>